<dbReference type="EMBL" id="JAHIBW010000010">
    <property type="protein sequence ID" value="KAG7307223.1"/>
    <property type="molecule type" value="Genomic_DNA"/>
</dbReference>
<name>A0ABQ7QQ95_PLUXY</name>
<dbReference type="Pfam" id="PF07647">
    <property type="entry name" value="SAM_2"/>
    <property type="match status" value="1"/>
</dbReference>
<protein>
    <recommendedName>
        <fullName evidence="2">SAM domain-containing protein</fullName>
    </recommendedName>
</protein>
<dbReference type="InterPro" id="IPR001660">
    <property type="entry name" value="SAM"/>
</dbReference>
<comment type="caution">
    <text evidence="3">The sequence shown here is derived from an EMBL/GenBank/DDBJ whole genome shotgun (WGS) entry which is preliminary data.</text>
</comment>
<evidence type="ECO:0000259" key="2">
    <source>
        <dbReference type="PROSITE" id="PS50105"/>
    </source>
</evidence>
<gene>
    <name evidence="3" type="ORF">JYU34_007380</name>
</gene>
<sequence>MDITGENSPQLNASSSKINPSEFDVTITALLIGLGAEKYIDIFRKQNIGQCTLAELCDEDLIKLGVDDSEIRQKILEEVQNLPMYEESIDEVRSIHNLGLREIGEVLEENGQHLYKIHLSMVANNLALKRTKNISDCLLMKDKYASEIALTTLQEMKSILNSMDKAIHTQLKAYAEEPRSKKNKKIIVGTVGGVMIALLGVLFVRSLKQLK</sequence>
<dbReference type="InterPro" id="IPR013761">
    <property type="entry name" value="SAM/pointed_sf"/>
</dbReference>
<dbReference type="SMART" id="SM00454">
    <property type="entry name" value="SAM"/>
    <property type="match status" value="1"/>
</dbReference>
<dbReference type="Gene3D" id="1.10.150.50">
    <property type="entry name" value="Transcription Factor, Ets-1"/>
    <property type="match status" value="1"/>
</dbReference>
<evidence type="ECO:0000313" key="4">
    <source>
        <dbReference type="Proteomes" id="UP000823941"/>
    </source>
</evidence>
<dbReference type="Proteomes" id="UP000823941">
    <property type="component" value="Chromosome 10"/>
</dbReference>
<evidence type="ECO:0000256" key="1">
    <source>
        <dbReference type="SAM" id="Phobius"/>
    </source>
</evidence>
<feature type="transmembrane region" description="Helical" evidence="1">
    <location>
        <begin position="186"/>
        <end position="204"/>
    </location>
</feature>
<reference evidence="3 4" key="1">
    <citation type="submission" date="2021-06" db="EMBL/GenBank/DDBJ databases">
        <title>A haploid diamondback moth (Plutella xylostella L.) genome assembly resolves 31 chromosomes and identifies a diamide resistance mutation.</title>
        <authorList>
            <person name="Ward C.M."/>
            <person name="Perry K.D."/>
            <person name="Baker G."/>
            <person name="Powis K."/>
            <person name="Heckel D.G."/>
            <person name="Baxter S.W."/>
        </authorList>
    </citation>
    <scope>NUCLEOTIDE SEQUENCE [LARGE SCALE GENOMIC DNA]</scope>
    <source>
        <strain evidence="3 4">LV</strain>
        <tissue evidence="3">Single pupa</tissue>
    </source>
</reference>
<keyword evidence="1" id="KW-0472">Membrane</keyword>
<accession>A0ABQ7QQ95</accession>
<evidence type="ECO:0000313" key="3">
    <source>
        <dbReference type="EMBL" id="KAG7307223.1"/>
    </source>
</evidence>
<proteinExistence type="predicted"/>
<keyword evidence="1" id="KW-0812">Transmembrane</keyword>
<keyword evidence="4" id="KW-1185">Reference proteome</keyword>
<dbReference type="PROSITE" id="PS50105">
    <property type="entry name" value="SAM_DOMAIN"/>
    <property type="match status" value="1"/>
</dbReference>
<feature type="domain" description="SAM" evidence="2">
    <location>
        <begin position="26"/>
        <end position="85"/>
    </location>
</feature>
<keyword evidence="1" id="KW-1133">Transmembrane helix</keyword>
<organism evidence="3 4">
    <name type="scientific">Plutella xylostella</name>
    <name type="common">Diamondback moth</name>
    <name type="synonym">Plutella maculipennis</name>
    <dbReference type="NCBI Taxonomy" id="51655"/>
    <lineage>
        <taxon>Eukaryota</taxon>
        <taxon>Metazoa</taxon>
        <taxon>Ecdysozoa</taxon>
        <taxon>Arthropoda</taxon>
        <taxon>Hexapoda</taxon>
        <taxon>Insecta</taxon>
        <taxon>Pterygota</taxon>
        <taxon>Neoptera</taxon>
        <taxon>Endopterygota</taxon>
        <taxon>Lepidoptera</taxon>
        <taxon>Glossata</taxon>
        <taxon>Ditrysia</taxon>
        <taxon>Yponomeutoidea</taxon>
        <taxon>Plutellidae</taxon>
        <taxon>Plutella</taxon>
    </lineage>
</organism>
<dbReference type="SUPFAM" id="SSF47769">
    <property type="entry name" value="SAM/Pointed domain"/>
    <property type="match status" value="1"/>
</dbReference>